<name>A0A2P2IIZ5_RHIMU</name>
<reference evidence="1" key="1">
    <citation type="submission" date="2018-02" db="EMBL/GenBank/DDBJ databases">
        <title>Rhizophora mucronata_Transcriptome.</title>
        <authorList>
            <person name="Meera S.P."/>
            <person name="Sreeshan A."/>
            <person name="Augustine A."/>
        </authorList>
    </citation>
    <scope>NUCLEOTIDE SEQUENCE</scope>
    <source>
        <tissue evidence="1">Leaf</tissue>
    </source>
</reference>
<dbReference type="EMBL" id="GGEC01000715">
    <property type="protein sequence ID" value="MBW81198.1"/>
    <property type="molecule type" value="Transcribed_RNA"/>
</dbReference>
<accession>A0A2P2IIZ5</accession>
<proteinExistence type="predicted"/>
<dbReference type="AlphaFoldDB" id="A0A2P2IIZ5"/>
<organism evidence="1">
    <name type="scientific">Rhizophora mucronata</name>
    <name type="common">Asiatic mangrove</name>
    <dbReference type="NCBI Taxonomy" id="61149"/>
    <lineage>
        <taxon>Eukaryota</taxon>
        <taxon>Viridiplantae</taxon>
        <taxon>Streptophyta</taxon>
        <taxon>Embryophyta</taxon>
        <taxon>Tracheophyta</taxon>
        <taxon>Spermatophyta</taxon>
        <taxon>Magnoliopsida</taxon>
        <taxon>eudicotyledons</taxon>
        <taxon>Gunneridae</taxon>
        <taxon>Pentapetalae</taxon>
        <taxon>rosids</taxon>
        <taxon>fabids</taxon>
        <taxon>Malpighiales</taxon>
        <taxon>Rhizophoraceae</taxon>
        <taxon>Rhizophora</taxon>
    </lineage>
</organism>
<sequence>MDNSLYFYRLKPGNWSPGEDSSSQLFLPS</sequence>
<evidence type="ECO:0000313" key="1">
    <source>
        <dbReference type="EMBL" id="MBW81198.1"/>
    </source>
</evidence>
<protein>
    <submittedName>
        <fullName evidence="1">Uncharacterized protein</fullName>
    </submittedName>
</protein>